<dbReference type="SUPFAM" id="SSF53474">
    <property type="entry name" value="alpha/beta-Hydrolases"/>
    <property type="match status" value="1"/>
</dbReference>
<dbReference type="GO" id="GO:0016787">
    <property type="term" value="F:hydrolase activity"/>
    <property type="evidence" value="ECO:0007669"/>
    <property type="project" value="UniProtKB-KW"/>
</dbReference>
<evidence type="ECO:0000313" key="3">
    <source>
        <dbReference type="Proteomes" id="UP000248882"/>
    </source>
</evidence>
<dbReference type="PANTHER" id="PTHR48098:SF1">
    <property type="entry name" value="DIACYLGLYCEROL ACYLTRANSFERASE_MYCOLYLTRANSFERASE AG85A"/>
    <property type="match status" value="1"/>
</dbReference>
<dbReference type="OrthoDB" id="9803578at2"/>
<gene>
    <name evidence="2" type="ORF">LV85_00259</name>
</gene>
<sequence>MKHIFTSTLAVIFFITLLSFPTLATVDTVATYSTVMQKEIKAVVITPTNYSESKDYPVVYLLHGYSGDYKAWLNQVPNLESYADQYGIIFVSPDGNYGSWYWDSPEDEDSKYETYVGKELVEFIDQKYSTIQSREGRAITGLSMGGHGALYLAFRHQETYGTAGSLSGGVDIGPFPENWEMKKYLGTKAENPERWEEYSVMYQSNRLIPNKLKLIISCGTEDFFYNVNVKLHEKLAYNNIPHTFMTGPGGHSWDYWRDAVQYQLLFFHNYFESQN</sequence>
<organism evidence="2 3">
    <name type="scientific">Algoriphagus chordae</name>
    <dbReference type="NCBI Taxonomy" id="237019"/>
    <lineage>
        <taxon>Bacteria</taxon>
        <taxon>Pseudomonadati</taxon>
        <taxon>Bacteroidota</taxon>
        <taxon>Cytophagia</taxon>
        <taxon>Cytophagales</taxon>
        <taxon>Cyclobacteriaceae</taxon>
        <taxon>Algoriphagus</taxon>
    </lineage>
</organism>
<proteinExistence type="predicted"/>
<dbReference type="GO" id="GO:0016747">
    <property type="term" value="F:acyltransferase activity, transferring groups other than amino-acyl groups"/>
    <property type="evidence" value="ECO:0007669"/>
    <property type="project" value="TreeGrafter"/>
</dbReference>
<protein>
    <submittedName>
        <fullName evidence="2">S-formylglutathione hydrolase FrmB</fullName>
    </submittedName>
</protein>
<keyword evidence="3" id="KW-1185">Reference proteome</keyword>
<dbReference type="AlphaFoldDB" id="A0A2W7RAM2"/>
<dbReference type="Gene3D" id="3.40.50.1820">
    <property type="entry name" value="alpha/beta hydrolase"/>
    <property type="match status" value="1"/>
</dbReference>
<accession>A0A2W7RAM2</accession>
<dbReference type="Proteomes" id="UP000248882">
    <property type="component" value="Unassembled WGS sequence"/>
</dbReference>
<feature type="signal peptide" evidence="1">
    <location>
        <begin position="1"/>
        <end position="24"/>
    </location>
</feature>
<evidence type="ECO:0000313" key="2">
    <source>
        <dbReference type="EMBL" id="PZX58073.1"/>
    </source>
</evidence>
<reference evidence="2 3" key="1">
    <citation type="submission" date="2018-06" db="EMBL/GenBank/DDBJ databases">
        <title>Genomic Encyclopedia of Archaeal and Bacterial Type Strains, Phase II (KMG-II): from individual species to whole genera.</title>
        <authorList>
            <person name="Goeker M."/>
        </authorList>
    </citation>
    <scope>NUCLEOTIDE SEQUENCE [LARGE SCALE GENOMIC DNA]</scope>
    <source>
        <strain evidence="2 3">DSM 19830</strain>
    </source>
</reference>
<dbReference type="RefSeq" id="WP_111316358.1">
    <property type="nucleotide sequence ID" value="NZ_QKZT01000001.1"/>
</dbReference>
<comment type="caution">
    <text evidence="2">The sequence shown here is derived from an EMBL/GenBank/DDBJ whole genome shotgun (WGS) entry which is preliminary data.</text>
</comment>
<keyword evidence="2" id="KW-0378">Hydrolase</keyword>
<dbReference type="InterPro" id="IPR029058">
    <property type="entry name" value="AB_hydrolase_fold"/>
</dbReference>
<keyword evidence="1" id="KW-0732">Signal</keyword>
<dbReference type="InterPro" id="IPR000801">
    <property type="entry name" value="Esterase-like"/>
</dbReference>
<dbReference type="Pfam" id="PF00756">
    <property type="entry name" value="Esterase"/>
    <property type="match status" value="1"/>
</dbReference>
<dbReference type="EMBL" id="QKZT01000001">
    <property type="protein sequence ID" value="PZX58073.1"/>
    <property type="molecule type" value="Genomic_DNA"/>
</dbReference>
<dbReference type="InterPro" id="IPR050583">
    <property type="entry name" value="Mycobacterial_A85_antigen"/>
</dbReference>
<evidence type="ECO:0000256" key="1">
    <source>
        <dbReference type="SAM" id="SignalP"/>
    </source>
</evidence>
<dbReference type="PANTHER" id="PTHR48098">
    <property type="entry name" value="ENTEROCHELIN ESTERASE-RELATED"/>
    <property type="match status" value="1"/>
</dbReference>
<name>A0A2W7RAM2_9BACT</name>
<feature type="chain" id="PRO_5015871151" evidence="1">
    <location>
        <begin position="25"/>
        <end position="275"/>
    </location>
</feature>